<organism evidence="4 5">
    <name type="scientific">Kineobactrum sediminis</name>
    <dbReference type="NCBI Taxonomy" id="1905677"/>
    <lineage>
        <taxon>Bacteria</taxon>
        <taxon>Pseudomonadati</taxon>
        <taxon>Pseudomonadota</taxon>
        <taxon>Gammaproteobacteria</taxon>
        <taxon>Cellvibrionales</taxon>
        <taxon>Halieaceae</taxon>
        <taxon>Kineobactrum</taxon>
    </lineage>
</organism>
<dbReference type="InterPro" id="IPR036271">
    <property type="entry name" value="Tet_transcr_reg_TetR-rel_C_sf"/>
</dbReference>
<dbReference type="GO" id="GO:0045892">
    <property type="term" value="P:negative regulation of DNA-templated transcription"/>
    <property type="evidence" value="ECO:0007669"/>
    <property type="project" value="InterPro"/>
</dbReference>
<evidence type="ECO:0000256" key="2">
    <source>
        <dbReference type="ARBA" id="ARBA00023163"/>
    </source>
</evidence>
<dbReference type="Proteomes" id="UP000234845">
    <property type="component" value="Unassembled WGS sequence"/>
</dbReference>
<gene>
    <name evidence="4" type="ORF">CWI75_16150</name>
</gene>
<protein>
    <recommendedName>
        <fullName evidence="3">Tetracycline repressor TetR C-terminal domain-containing protein</fullName>
    </recommendedName>
</protein>
<evidence type="ECO:0000256" key="1">
    <source>
        <dbReference type="ARBA" id="ARBA00023015"/>
    </source>
</evidence>
<dbReference type="EMBL" id="PKLZ01000014">
    <property type="protein sequence ID" value="PLW81364.1"/>
    <property type="molecule type" value="Genomic_DNA"/>
</dbReference>
<dbReference type="AlphaFoldDB" id="A0A2N5XYY8"/>
<dbReference type="Gene3D" id="1.10.357.10">
    <property type="entry name" value="Tetracycline Repressor, domain 2"/>
    <property type="match status" value="1"/>
</dbReference>
<name>A0A2N5XYY8_9GAMM</name>
<comment type="caution">
    <text evidence="4">The sequence shown here is derived from an EMBL/GenBank/DDBJ whole genome shotgun (WGS) entry which is preliminary data.</text>
</comment>
<evidence type="ECO:0000259" key="3">
    <source>
        <dbReference type="Pfam" id="PF02909"/>
    </source>
</evidence>
<dbReference type="RefSeq" id="WP_101522565.1">
    <property type="nucleotide sequence ID" value="NZ_PKLZ01000014.1"/>
</dbReference>
<keyword evidence="1" id="KW-0805">Transcription regulation</keyword>
<keyword evidence="2" id="KW-0804">Transcription</keyword>
<sequence>MLSPTHNGGKRRGAGRPRRLTLEAIVDAACELEPSELGMASIASRLKVGVATLYGYVDGREHLLRLIAERKGQIEPIVDRGQSWQAILREHAASLYQTAIEWPELVSRIMQGGVFGQEEALYLEHLAELLCARGFSPGRVLDVYYGINQVILGAVVTDTYLRAARAAGGHDTLLRQYLTTQPGAALPNLRQALEQNPTPAVLADYQQAAERFIEQCQPDQPQPPNNLTE</sequence>
<accession>A0A2N5XYY8</accession>
<dbReference type="SUPFAM" id="SSF48498">
    <property type="entry name" value="Tetracyclin repressor-like, C-terminal domain"/>
    <property type="match status" value="1"/>
</dbReference>
<keyword evidence="5" id="KW-1185">Reference proteome</keyword>
<feature type="domain" description="Tetracycline repressor TetR C-terminal" evidence="3">
    <location>
        <begin position="80"/>
        <end position="197"/>
    </location>
</feature>
<evidence type="ECO:0000313" key="4">
    <source>
        <dbReference type="EMBL" id="PLW81364.1"/>
    </source>
</evidence>
<reference evidence="5" key="1">
    <citation type="submission" date="2017-11" db="EMBL/GenBank/DDBJ databases">
        <title>The draft genome sequence of Chromatocurvus sp. F02.</title>
        <authorList>
            <person name="Du Z.-J."/>
            <person name="Chang Y.-Q."/>
        </authorList>
    </citation>
    <scope>NUCLEOTIDE SEQUENCE [LARGE SCALE GENOMIC DNA]</scope>
    <source>
        <strain evidence="5">F02</strain>
    </source>
</reference>
<dbReference type="SUPFAM" id="SSF46689">
    <property type="entry name" value="Homeodomain-like"/>
    <property type="match status" value="1"/>
</dbReference>
<dbReference type="InterPro" id="IPR009057">
    <property type="entry name" value="Homeodomain-like_sf"/>
</dbReference>
<proteinExistence type="predicted"/>
<dbReference type="Pfam" id="PF02909">
    <property type="entry name" value="TetR_C_1"/>
    <property type="match status" value="1"/>
</dbReference>
<evidence type="ECO:0000313" key="5">
    <source>
        <dbReference type="Proteomes" id="UP000234845"/>
    </source>
</evidence>
<dbReference type="InterPro" id="IPR004111">
    <property type="entry name" value="Repressor_TetR_C"/>
</dbReference>
<dbReference type="OrthoDB" id="7468777at2"/>